<dbReference type="InterPro" id="IPR052748">
    <property type="entry name" value="ISR_Activator"/>
</dbReference>
<dbReference type="Pfam" id="PF08238">
    <property type="entry name" value="Sel1"/>
    <property type="match status" value="3"/>
</dbReference>
<gene>
    <name evidence="1" type="ORF">QOR41_11975</name>
</gene>
<dbReference type="PANTHER" id="PTHR45011:SF1">
    <property type="entry name" value="DAP3-BINDING CELL DEATH ENHANCER 1"/>
    <property type="match status" value="1"/>
</dbReference>
<dbReference type="SUPFAM" id="SSF81901">
    <property type="entry name" value="HCP-like"/>
    <property type="match status" value="1"/>
</dbReference>
<dbReference type="PANTHER" id="PTHR45011">
    <property type="entry name" value="DAP3-BINDING CELL DEATH ENHANCER 1"/>
    <property type="match status" value="1"/>
</dbReference>
<sequence>MIVNKIKKIVNNLLSPSDQPSQGTQNIKINEANLAFEQGQVFEQLAIKHHYMLDHDQSVHNNRNAMWNFLSAALKGHSEAQYKLGLGYLQGQLGLDKNHTHAQEWLTKAAKQGHSDAQYKLGVAYLHGQSGLDKNYTLAEEWLKEAAKQGHHEAQMTLEKAYSQLAFS</sequence>
<dbReference type="InterPro" id="IPR006597">
    <property type="entry name" value="Sel1-like"/>
</dbReference>
<proteinExistence type="predicted"/>
<dbReference type="AlphaFoldDB" id="A0AAW6UVR0"/>
<dbReference type="Proteomes" id="UP001241935">
    <property type="component" value="Unassembled WGS sequence"/>
</dbReference>
<comment type="caution">
    <text evidence="1">The sequence shown here is derived from an EMBL/GenBank/DDBJ whole genome shotgun (WGS) entry which is preliminary data.</text>
</comment>
<accession>A0AAW6UVR0</accession>
<organism evidence="1 2">
    <name type="scientific">Acinetobacter terrestris</name>
    <dbReference type="NCBI Taxonomy" id="2529843"/>
    <lineage>
        <taxon>Bacteria</taxon>
        <taxon>Pseudomonadati</taxon>
        <taxon>Pseudomonadota</taxon>
        <taxon>Gammaproteobacteria</taxon>
        <taxon>Moraxellales</taxon>
        <taxon>Moraxellaceae</taxon>
        <taxon>Acinetobacter</taxon>
        <taxon>Acinetobacter Taxon 24</taxon>
    </lineage>
</organism>
<reference evidence="1" key="1">
    <citation type="submission" date="2023-04" db="EMBL/GenBank/DDBJ databases">
        <title>The environmental microbiomes in feedlot watering bowls are a reservoir of florfenicol resistance for bovine respiratory disease pathogens.</title>
        <authorList>
            <person name="Kos D.W."/>
            <person name="Ruzzini A.C."/>
            <person name="Schreiner B."/>
            <person name="Jelinski M.D."/>
        </authorList>
    </citation>
    <scope>NUCLEOTIDE SEQUENCE</scope>
    <source>
        <strain evidence="1">WB3</strain>
    </source>
</reference>
<evidence type="ECO:0000313" key="1">
    <source>
        <dbReference type="EMBL" id="MDK1684531.1"/>
    </source>
</evidence>
<dbReference type="Gene3D" id="1.25.40.10">
    <property type="entry name" value="Tetratricopeptide repeat domain"/>
    <property type="match status" value="1"/>
</dbReference>
<name>A0AAW6UVR0_9GAMM</name>
<dbReference type="SMART" id="SM00671">
    <property type="entry name" value="SEL1"/>
    <property type="match status" value="2"/>
</dbReference>
<dbReference type="RefSeq" id="WP_131268442.1">
    <property type="nucleotide sequence ID" value="NZ_JASKNE010000001.1"/>
</dbReference>
<protein>
    <submittedName>
        <fullName evidence="1">Tetratricopeptide repeat protein</fullName>
    </submittedName>
</protein>
<dbReference type="EMBL" id="JASKNE010000001">
    <property type="protein sequence ID" value="MDK1684531.1"/>
    <property type="molecule type" value="Genomic_DNA"/>
</dbReference>
<evidence type="ECO:0000313" key="2">
    <source>
        <dbReference type="Proteomes" id="UP001241935"/>
    </source>
</evidence>
<dbReference type="InterPro" id="IPR011990">
    <property type="entry name" value="TPR-like_helical_dom_sf"/>
</dbReference>